<evidence type="ECO:0000313" key="1">
    <source>
        <dbReference type="EMBL" id="OIQ74687.1"/>
    </source>
</evidence>
<name>A0A1J5Q3X8_9ZZZZ</name>
<sequence>MTWVRIMVPAVVFGVVTLALPSAERTTRWRTRAAERLEHLARRLRHKPHEVDPFDVLSVQMRLSVIAADIRSIEDEPHLYARAHHLHAARVAYDDLLAEACRLAGLDPGPRMSFSVPEEKRFDERLREEVELTALGWTW</sequence>
<dbReference type="EMBL" id="MLJW01002418">
    <property type="protein sequence ID" value="OIQ74687.1"/>
    <property type="molecule type" value="Genomic_DNA"/>
</dbReference>
<comment type="caution">
    <text evidence="1">The sequence shown here is derived from an EMBL/GenBank/DDBJ whole genome shotgun (WGS) entry which is preliminary data.</text>
</comment>
<gene>
    <name evidence="1" type="ORF">GALL_436530</name>
</gene>
<organism evidence="1">
    <name type="scientific">mine drainage metagenome</name>
    <dbReference type="NCBI Taxonomy" id="410659"/>
    <lineage>
        <taxon>unclassified sequences</taxon>
        <taxon>metagenomes</taxon>
        <taxon>ecological metagenomes</taxon>
    </lineage>
</organism>
<reference evidence="1" key="1">
    <citation type="submission" date="2016-10" db="EMBL/GenBank/DDBJ databases">
        <title>Sequence of Gallionella enrichment culture.</title>
        <authorList>
            <person name="Poehlein A."/>
            <person name="Muehling M."/>
            <person name="Daniel R."/>
        </authorList>
    </citation>
    <scope>NUCLEOTIDE SEQUENCE</scope>
</reference>
<accession>A0A1J5Q3X8</accession>
<dbReference type="AlphaFoldDB" id="A0A1J5Q3X8"/>
<proteinExistence type="predicted"/>
<protein>
    <submittedName>
        <fullName evidence="1">Uncharacterized protein</fullName>
    </submittedName>
</protein>